<feature type="domain" description="ETS" evidence="5">
    <location>
        <begin position="45"/>
        <end position="125"/>
    </location>
</feature>
<evidence type="ECO:0000256" key="2">
    <source>
        <dbReference type="ARBA" id="ARBA00023125"/>
    </source>
</evidence>
<dbReference type="PRINTS" id="PR00454">
    <property type="entry name" value="ETSDOMAIN"/>
</dbReference>
<dbReference type="InterPro" id="IPR036388">
    <property type="entry name" value="WH-like_DNA-bd_sf"/>
</dbReference>
<dbReference type="PANTHER" id="PTHR11849">
    <property type="entry name" value="ETS"/>
    <property type="match status" value="1"/>
</dbReference>
<dbReference type="Gene3D" id="1.10.10.10">
    <property type="entry name" value="Winged helix-like DNA-binding domain superfamily/Winged helix DNA-binding domain"/>
    <property type="match status" value="1"/>
</dbReference>
<evidence type="ECO:0000259" key="5">
    <source>
        <dbReference type="PROSITE" id="PS50061"/>
    </source>
</evidence>
<protein>
    <submittedName>
        <fullName evidence="6">ELK3-like protein</fullName>
    </submittedName>
</protein>
<gene>
    <name evidence="6" type="ORF">MAR_011772</name>
</gene>
<reference evidence="6" key="1">
    <citation type="submission" date="2022-11" db="EMBL/GenBank/DDBJ databases">
        <title>Centuries of genome instability and evolution in soft-shell clam transmissible cancer (bioRxiv).</title>
        <authorList>
            <person name="Hart S.F.M."/>
            <person name="Yonemitsu M.A."/>
            <person name="Giersch R.M."/>
            <person name="Beal B.F."/>
            <person name="Arriagada G."/>
            <person name="Davis B.W."/>
            <person name="Ostrander E.A."/>
            <person name="Goff S.P."/>
            <person name="Metzger M.J."/>
        </authorList>
    </citation>
    <scope>NUCLEOTIDE SEQUENCE</scope>
    <source>
        <strain evidence="6">MELC-2E11</strain>
        <tissue evidence="6">Siphon/mantle</tissue>
    </source>
</reference>
<keyword evidence="2 3" id="KW-0238">DNA-binding</keyword>
<accession>A0ABY7FV36</accession>
<evidence type="ECO:0000313" key="7">
    <source>
        <dbReference type="Proteomes" id="UP001164746"/>
    </source>
</evidence>
<dbReference type="SUPFAM" id="SSF46785">
    <property type="entry name" value="Winged helix' DNA-binding domain"/>
    <property type="match status" value="1"/>
</dbReference>
<feature type="region of interest" description="Disordered" evidence="4">
    <location>
        <begin position="183"/>
        <end position="208"/>
    </location>
</feature>
<dbReference type="InterPro" id="IPR000418">
    <property type="entry name" value="Ets_dom"/>
</dbReference>
<evidence type="ECO:0000256" key="3">
    <source>
        <dbReference type="RuleBase" id="RU004019"/>
    </source>
</evidence>
<dbReference type="PROSITE" id="PS00345">
    <property type="entry name" value="ETS_DOMAIN_1"/>
    <property type="match status" value="1"/>
</dbReference>
<feature type="compositionally biased region" description="Polar residues" evidence="4">
    <location>
        <begin position="189"/>
        <end position="206"/>
    </location>
</feature>
<comment type="subcellular location">
    <subcellularLocation>
        <location evidence="3">Nucleus</location>
    </subcellularLocation>
</comment>
<dbReference type="SMART" id="SM00413">
    <property type="entry name" value="ETS"/>
    <property type="match status" value="1"/>
</dbReference>
<dbReference type="PROSITE" id="PS50061">
    <property type="entry name" value="ETS_DOMAIN_3"/>
    <property type="match status" value="1"/>
</dbReference>
<comment type="similarity">
    <text evidence="1 3">Belongs to the ETS family.</text>
</comment>
<evidence type="ECO:0000256" key="1">
    <source>
        <dbReference type="ARBA" id="ARBA00005562"/>
    </source>
</evidence>
<dbReference type="PANTHER" id="PTHR11849:SF133">
    <property type="entry name" value="ETS DOMAIN-CONTAINING PROTEIN"/>
    <property type="match status" value="1"/>
</dbReference>
<name>A0ABY7FV36_MYAAR</name>
<evidence type="ECO:0000256" key="4">
    <source>
        <dbReference type="SAM" id="MobiDB-lite"/>
    </source>
</evidence>
<dbReference type="EMBL" id="CP111025">
    <property type="protein sequence ID" value="WAR26068.1"/>
    <property type="molecule type" value="Genomic_DNA"/>
</dbReference>
<dbReference type="InterPro" id="IPR036390">
    <property type="entry name" value="WH_DNA-bd_sf"/>
</dbReference>
<keyword evidence="7" id="KW-1185">Reference proteome</keyword>
<dbReference type="Proteomes" id="UP001164746">
    <property type="component" value="Chromosome 14"/>
</dbReference>
<sequence>MMTVSESMNIDCEDIQMDEAVDLSEFFIIEEIKTEPDASVMDSNITLWQFLLDLLVSNNHQDIIQWTNNDGEFKLLNPEEVANLWGKRKNKCNMNYDKLSRALRYYYDKNIIKKVMGQKFMYKFVSFPEIVKTTTKVPFREKMETLAEEYGQKVFPHFASYNAANLKTSADNALDWIKREENGADENESVSNRVQNETSRRNITPESTLSSRLTVTSSTLLSSALINSIARAETTSAFSTSTATHSRLGTKLSSKPKPVPLILNISATPPPPPQIPQTTITAPSPGPVLSPRLFQPQFSLNTPFLMPSPMISTIPRTPLGPLHFWSSLSPITTISPRLPNSSTAFHFPVSSTQQLPLPNFSAIEGLNSPPIGSPTKKIPVK</sequence>
<dbReference type="InterPro" id="IPR046328">
    <property type="entry name" value="ETS_fam"/>
</dbReference>
<organism evidence="6 7">
    <name type="scientific">Mya arenaria</name>
    <name type="common">Soft-shell clam</name>
    <dbReference type="NCBI Taxonomy" id="6604"/>
    <lineage>
        <taxon>Eukaryota</taxon>
        <taxon>Metazoa</taxon>
        <taxon>Spiralia</taxon>
        <taxon>Lophotrochozoa</taxon>
        <taxon>Mollusca</taxon>
        <taxon>Bivalvia</taxon>
        <taxon>Autobranchia</taxon>
        <taxon>Heteroconchia</taxon>
        <taxon>Euheterodonta</taxon>
        <taxon>Imparidentia</taxon>
        <taxon>Neoheterodontei</taxon>
        <taxon>Myida</taxon>
        <taxon>Myoidea</taxon>
        <taxon>Myidae</taxon>
        <taxon>Mya</taxon>
    </lineage>
</organism>
<keyword evidence="3" id="KW-0539">Nucleus</keyword>
<evidence type="ECO:0000313" key="6">
    <source>
        <dbReference type="EMBL" id="WAR26068.1"/>
    </source>
</evidence>
<dbReference type="PROSITE" id="PS00346">
    <property type="entry name" value="ETS_DOMAIN_2"/>
    <property type="match status" value="1"/>
</dbReference>
<dbReference type="Pfam" id="PF00178">
    <property type="entry name" value="Ets"/>
    <property type="match status" value="1"/>
</dbReference>
<proteinExistence type="inferred from homology"/>